<dbReference type="GO" id="GO:0031624">
    <property type="term" value="F:ubiquitin conjugating enzyme binding"/>
    <property type="evidence" value="ECO:0007669"/>
    <property type="project" value="TreeGrafter"/>
</dbReference>
<dbReference type="PROSITE" id="PS50089">
    <property type="entry name" value="ZF_RING_2"/>
    <property type="match status" value="1"/>
</dbReference>
<dbReference type="SMART" id="SM00184">
    <property type="entry name" value="RING"/>
    <property type="match status" value="1"/>
</dbReference>
<dbReference type="GO" id="GO:0046621">
    <property type="term" value="P:negative regulation of organ growth"/>
    <property type="evidence" value="ECO:0007669"/>
    <property type="project" value="InterPro"/>
</dbReference>
<dbReference type="GO" id="GO:0004842">
    <property type="term" value="F:ubiquitin-protein transferase activity"/>
    <property type="evidence" value="ECO:0007669"/>
    <property type="project" value="InterPro"/>
</dbReference>
<dbReference type="InterPro" id="IPR033276">
    <property type="entry name" value="BB"/>
</dbReference>
<keyword evidence="1" id="KW-0862">Zinc</keyword>
<dbReference type="EnsemblPlants" id="QL01p005123:mrna">
    <property type="protein sequence ID" value="QL01p005123:mrna"/>
    <property type="gene ID" value="QL01p005123"/>
</dbReference>
<dbReference type="InParanoid" id="A0A7N2KKV3"/>
<dbReference type="Gramene" id="QL01p005123:mrna">
    <property type="protein sequence ID" value="QL01p005123:mrna"/>
    <property type="gene ID" value="QL01p005123"/>
</dbReference>
<dbReference type="InterPro" id="IPR013083">
    <property type="entry name" value="Znf_RING/FYVE/PHD"/>
</dbReference>
<dbReference type="FunFam" id="3.30.40.10:FF:000226">
    <property type="entry name" value="E3 ubiquitin ligase BIG BROTHER"/>
    <property type="match status" value="1"/>
</dbReference>
<evidence type="ECO:0000259" key="2">
    <source>
        <dbReference type="PROSITE" id="PS50089"/>
    </source>
</evidence>
<dbReference type="EMBL" id="LRBV02000001">
    <property type="status" value="NOT_ANNOTATED_CDS"/>
    <property type="molecule type" value="Genomic_DNA"/>
</dbReference>
<keyword evidence="4" id="KW-1185">Reference proteome</keyword>
<proteinExistence type="predicted"/>
<name>A0A7N2KKV3_QUELO</name>
<dbReference type="GO" id="GO:0016567">
    <property type="term" value="P:protein ubiquitination"/>
    <property type="evidence" value="ECO:0007669"/>
    <property type="project" value="InterPro"/>
</dbReference>
<dbReference type="GO" id="GO:0008270">
    <property type="term" value="F:zinc ion binding"/>
    <property type="evidence" value="ECO:0007669"/>
    <property type="project" value="UniProtKB-KW"/>
</dbReference>
<accession>A0A7N2KKV3</accession>
<dbReference type="InterPro" id="IPR001841">
    <property type="entry name" value="Znf_RING"/>
</dbReference>
<keyword evidence="1" id="KW-0479">Metal-binding</keyword>
<dbReference type="OMA" id="PIECPRR"/>
<dbReference type="Gene3D" id="3.30.40.10">
    <property type="entry name" value="Zinc/RING finger domain, C3HC4 (zinc finger)"/>
    <property type="match status" value="1"/>
</dbReference>
<protein>
    <recommendedName>
        <fullName evidence="2">RING-type domain-containing protein</fullName>
    </recommendedName>
</protein>
<keyword evidence="1" id="KW-0863">Zinc-finger</keyword>
<dbReference type="AlphaFoldDB" id="A0A7N2KKV3"/>
<evidence type="ECO:0000313" key="3">
    <source>
        <dbReference type="EnsemblPlants" id="QL01p005123:mrna"/>
    </source>
</evidence>
<sequence>MSWNPHMEVHYVNTSYPYSTAGSFMEYFEGLTYDHVNFIFSGASHAQESVYPQMNTSFYKFGFSEPGNTSYYDHGHTYAVNDNGPRIDEYRRPFENSSTMVNEQAAAAHTEWEGNAATSTTTHDNPIECPRRHHNSHDYQVIWQDNIDPDNMTYENHSLLTLSPILVVLARHDMESQRNQELLELGEAVGTQNRGLSQEQISLLPISKYKCGFFSRKKSRDERCVICQMEYKRGDRRITLPCKHAYHASCGTKWLSINKACPICYTEVFADASKDSKQ</sequence>
<dbReference type="SUPFAM" id="SSF57850">
    <property type="entry name" value="RING/U-box"/>
    <property type="match status" value="1"/>
</dbReference>
<dbReference type="Pfam" id="PF13639">
    <property type="entry name" value="zf-RING_2"/>
    <property type="match status" value="1"/>
</dbReference>
<evidence type="ECO:0000313" key="4">
    <source>
        <dbReference type="Proteomes" id="UP000594261"/>
    </source>
</evidence>
<dbReference type="PANTHER" id="PTHR46400:SF5">
    <property type="entry name" value="RING-TYPE DOMAIN-CONTAINING PROTEIN"/>
    <property type="match status" value="1"/>
</dbReference>
<dbReference type="GO" id="GO:0048437">
    <property type="term" value="P:floral organ development"/>
    <property type="evidence" value="ECO:0007669"/>
    <property type="project" value="TreeGrafter"/>
</dbReference>
<dbReference type="PANTHER" id="PTHR46400">
    <property type="entry name" value="RING/U-BOX SUPERFAMILY PROTEIN"/>
    <property type="match status" value="1"/>
</dbReference>
<dbReference type="Proteomes" id="UP000594261">
    <property type="component" value="Chromosome 1"/>
</dbReference>
<feature type="domain" description="RING-type" evidence="2">
    <location>
        <begin position="224"/>
        <end position="264"/>
    </location>
</feature>
<reference evidence="3" key="2">
    <citation type="submission" date="2021-01" db="UniProtKB">
        <authorList>
            <consortium name="EnsemblPlants"/>
        </authorList>
    </citation>
    <scope>IDENTIFICATION</scope>
</reference>
<evidence type="ECO:0000256" key="1">
    <source>
        <dbReference type="PROSITE-ProRule" id="PRU00175"/>
    </source>
</evidence>
<reference evidence="3 4" key="1">
    <citation type="journal article" date="2016" name="G3 (Bethesda)">
        <title>First Draft Assembly and Annotation of the Genome of a California Endemic Oak Quercus lobata Nee (Fagaceae).</title>
        <authorList>
            <person name="Sork V.L."/>
            <person name="Fitz-Gibbon S.T."/>
            <person name="Puiu D."/>
            <person name="Crepeau M."/>
            <person name="Gugger P.F."/>
            <person name="Sherman R."/>
            <person name="Stevens K."/>
            <person name="Langley C.H."/>
            <person name="Pellegrini M."/>
            <person name="Salzberg S.L."/>
        </authorList>
    </citation>
    <scope>NUCLEOTIDE SEQUENCE [LARGE SCALE GENOMIC DNA]</scope>
    <source>
        <strain evidence="3 4">cv. SW786</strain>
    </source>
</reference>
<organism evidence="3 4">
    <name type="scientific">Quercus lobata</name>
    <name type="common">Valley oak</name>
    <dbReference type="NCBI Taxonomy" id="97700"/>
    <lineage>
        <taxon>Eukaryota</taxon>
        <taxon>Viridiplantae</taxon>
        <taxon>Streptophyta</taxon>
        <taxon>Embryophyta</taxon>
        <taxon>Tracheophyta</taxon>
        <taxon>Spermatophyta</taxon>
        <taxon>Magnoliopsida</taxon>
        <taxon>eudicotyledons</taxon>
        <taxon>Gunneridae</taxon>
        <taxon>Pentapetalae</taxon>
        <taxon>rosids</taxon>
        <taxon>fabids</taxon>
        <taxon>Fagales</taxon>
        <taxon>Fagaceae</taxon>
        <taxon>Quercus</taxon>
    </lineage>
</organism>